<evidence type="ECO:0000313" key="12">
    <source>
        <dbReference type="Proteomes" id="UP000186684"/>
    </source>
</evidence>
<dbReference type="EMBL" id="FTOQ01000002">
    <property type="protein sequence ID" value="SIS68282.1"/>
    <property type="molecule type" value="Genomic_DNA"/>
</dbReference>
<dbReference type="Gene3D" id="3.40.50.11690">
    <property type="entry name" value="Cell division protein FtsQ/DivIB"/>
    <property type="match status" value="1"/>
</dbReference>
<evidence type="ECO:0000256" key="5">
    <source>
        <dbReference type="ARBA" id="ARBA00022692"/>
    </source>
</evidence>
<dbReference type="Pfam" id="PF03799">
    <property type="entry name" value="FtsQ_DivIB_C"/>
    <property type="match status" value="1"/>
</dbReference>
<evidence type="ECO:0000256" key="6">
    <source>
        <dbReference type="ARBA" id="ARBA00022989"/>
    </source>
</evidence>
<proteinExistence type="inferred from homology"/>
<organism evidence="11 12">
    <name type="scientific">Roseivivax lentus</name>
    <dbReference type="NCBI Taxonomy" id="633194"/>
    <lineage>
        <taxon>Bacteria</taxon>
        <taxon>Pseudomonadati</taxon>
        <taxon>Pseudomonadota</taxon>
        <taxon>Alphaproteobacteria</taxon>
        <taxon>Rhodobacterales</taxon>
        <taxon>Roseobacteraceae</taxon>
        <taxon>Roseivivax</taxon>
    </lineage>
</organism>
<dbReference type="InterPro" id="IPR026579">
    <property type="entry name" value="FtsQ"/>
</dbReference>
<keyword evidence="5 9" id="KW-0812">Transmembrane</keyword>
<dbReference type="PANTHER" id="PTHR35851">
    <property type="entry name" value="CELL DIVISION PROTEIN FTSQ"/>
    <property type="match status" value="1"/>
</dbReference>
<evidence type="ECO:0000256" key="8">
    <source>
        <dbReference type="ARBA" id="ARBA00023306"/>
    </source>
</evidence>
<name>A0A1N7L353_9RHOB</name>
<keyword evidence="7 9" id="KW-0472">Membrane</keyword>
<dbReference type="PANTHER" id="PTHR35851:SF1">
    <property type="entry name" value="CELL DIVISION PROTEIN FTSQ"/>
    <property type="match status" value="1"/>
</dbReference>
<evidence type="ECO:0000259" key="10">
    <source>
        <dbReference type="PROSITE" id="PS51779"/>
    </source>
</evidence>
<dbReference type="HAMAP" id="MF_00911">
    <property type="entry name" value="FtsQ_subfam"/>
    <property type="match status" value="1"/>
</dbReference>
<accession>A0A1N7L353</accession>
<dbReference type="InterPro" id="IPR045335">
    <property type="entry name" value="FtsQ_C_sf"/>
</dbReference>
<sequence length="288" mass="32561">MSEVTRFDPAPSRLKYRVERMMLTPFYRLLLRVGLPFALTFGAASWWLSYEENREWIVLAYVDARAAIQERPEFMVELMAIDGADPSIDADIREIVPLDFPVSSFDLDLDQMRRTITGLDAVKSASLFVRQGGVLQVNVRKREPVVLWRTEAGLELLDREGVMTGPVAERAEHPDLPVIAGAGADQHVNEALRLVAAAGPLMHRLRGLERMGERRWDVVLDRGQRILLPETGAVRALERAIAMDQAVDMLARDIVAVDLRLRERPTLRMTQSALEDLWRIRQIEAGGN</sequence>
<dbReference type="RefSeq" id="WP_076445730.1">
    <property type="nucleotide sequence ID" value="NZ_FTOQ01000002.1"/>
</dbReference>
<dbReference type="GO" id="GO:0090529">
    <property type="term" value="P:cell septum assembly"/>
    <property type="evidence" value="ECO:0007669"/>
    <property type="project" value="InterPro"/>
</dbReference>
<keyword evidence="8 9" id="KW-0131">Cell cycle</keyword>
<dbReference type="GO" id="GO:0032153">
    <property type="term" value="C:cell division site"/>
    <property type="evidence" value="ECO:0007669"/>
    <property type="project" value="UniProtKB-UniRule"/>
</dbReference>
<evidence type="ECO:0000256" key="9">
    <source>
        <dbReference type="HAMAP-Rule" id="MF_00911"/>
    </source>
</evidence>
<protein>
    <recommendedName>
        <fullName evidence="9">Cell division protein FtsQ</fullName>
    </recommendedName>
</protein>
<dbReference type="AlphaFoldDB" id="A0A1N7L353"/>
<feature type="domain" description="POTRA" evidence="10">
    <location>
        <begin position="74"/>
        <end position="142"/>
    </location>
</feature>
<dbReference type="STRING" id="633194.SAMN05421759_102336"/>
<dbReference type="OrthoDB" id="9783091at2"/>
<evidence type="ECO:0000256" key="1">
    <source>
        <dbReference type="ARBA" id="ARBA00004370"/>
    </source>
</evidence>
<keyword evidence="12" id="KW-1185">Reference proteome</keyword>
<dbReference type="InterPro" id="IPR034746">
    <property type="entry name" value="POTRA"/>
</dbReference>
<comment type="subcellular location">
    <subcellularLocation>
        <location evidence="9">Cell inner membrane</location>
        <topology evidence="9">Single-pass type II membrane protein</topology>
    </subcellularLocation>
    <subcellularLocation>
        <location evidence="1">Membrane</location>
    </subcellularLocation>
    <text evidence="9">Localizes to the division septum.</text>
</comment>
<dbReference type="GO" id="GO:0043093">
    <property type="term" value="P:FtsZ-dependent cytokinesis"/>
    <property type="evidence" value="ECO:0007669"/>
    <property type="project" value="UniProtKB-UniRule"/>
</dbReference>
<keyword evidence="6 9" id="KW-1133">Transmembrane helix</keyword>
<evidence type="ECO:0000256" key="7">
    <source>
        <dbReference type="ARBA" id="ARBA00023136"/>
    </source>
</evidence>
<evidence type="ECO:0000256" key="4">
    <source>
        <dbReference type="ARBA" id="ARBA00022618"/>
    </source>
</evidence>
<dbReference type="Proteomes" id="UP000186684">
    <property type="component" value="Unassembled WGS sequence"/>
</dbReference>
<dbReference type="InterPro" id="IPR005548">
    <property type="entry name" value="Cell_div_FtsQ/DivIB_C"/>
</dbReference>
<keyword evidence="4 9" id="KW-0132">Cell division</keyword>
<feature type="transmembrane region" description="Helical" evidence="9">
    <location>
        <begin position="29"/>
        <end position="48"/>
    </location>
</feature>
<comment type="function">
    <text evidence="9">Essential cell division protein.</text>
</comment>
<comment type="similarity">
    <text evidence="9">Belongs to the FtsQ/DivIB family. FtsQ subfamily.</text>
</comment>
<reference evidence="12" key="1">
    <citation type="submission" date="2017-01" db="EMBL/GenBank/DDBJ databases">
        <authorList>
            <person name="Varghese N."/>
            <person name="Submissions S."/>
        </authorList>
    </citation>
    <scope>NUCLEOTIDE SEQUENCE [LARGE SCALE GENOMIC DNA]</scope>
    <source>
        <strain evidence="12">DSM 29430</strain>
    </source>
</reference>
<dbReference type="GO" id="GO:0005886">
    <property type="term" value="C:plasma membrane"/>
    <property type="evidence" value="ECO:0007669"/>
    <property type="project" value="UniProtKB-SubCell"/>
</dbReference>
<gene>
    <name evidence="9" type="primary">ftsQ</name>
    <name evidence="11" type="ORF">SAMN05421759_102336</name>
</gene>
<keyword evidence="2 9" id="KW-1003">Cell membrane</keyword>
<keyword evidence="3 9" id="KW-0997">Cell inner membrane</keyword>
<evidence type="ECO:0000256" key="2">
    <source>
        <dbReference type="ARBA" id="ARBA00022475"/>
    </source>
</evidence>
<dbReference type="PROSITE" id="PS51779">
    <property type="entry name" value="POTRA"/>
    <property type="match status" value="1"/>
</dbReference>
<evidence type="ECO:0000256" key="3">
    <source>
        <dbReference type="ARBA" id="ARBA00022519"/>
    </source>
</evidence>
<evidence type="ECO:0000313" key="11">
    <source>
        <dbReference type="EMBL" id="SIS68282.1"/>
    </source>
</evidence>